<evidence type="ECO:0000313" key="3">
    <source>
        <dbReference type="Proteomes" id="UP001177003"/>
    </source>
</evidence>
<proteinExistence type="predicted"/>
<organism evidence="2 3">
    <name type="scientific">Lactuca saligna</name>
    <name type="common">Willowleaf lettuce</name>
    <dbReference type="NCBI Taxonomy" id="75948"/>
    <lineage>
        <taxon>Eukaryota</taxon>
        <taxon>Viridiplantae</taxon>
        <taxon>Streptophyta</taxon>
        <taxon>Embryophyta</taxon>
        <taxon>Tracheophyta</taxon>
        <taxon>Spermatophyta</taxon>
        <taxon>Magnoliopsida</taxon>
        <taxon>eudicotyledons</taxon>
        <taxon>Gunneridae</taxon>
        <taxon>Pentapetalae</taxon>
        <taxon>asterids</taxon>
        <taxon>campanulids</taxon>
        <taxon>Asterales</taxon>
        <taxon>Asteraceae</taxon>
        <taxon>Cichorioideae</taxon>
        <taxon>Cichorieae</taxon>
        <taxon>Lactucinae</taxon>
        <taxon>Lactuca</taxon>
    </lineage>
</organism>
<keyword evidence="3" id="KW-1185">Reference proteome</keyword>
<dbReference type="InterPro" id="IPR016534">
    <property type="entry name" value="VPS16"/>
</dbReference>
<protein>
    <recommendedName>
        <fullName evidence="1">Vps16 N-terminal domain-containing protein</fullName>
    </recommendedName>
</protein>
<dbReference type="GO" id="GO:0006886">
    <property type="term" value="P:intracellular protein transport"/>
    <property type="evidence" value="ECO:0007669"/>
    <property type="project" value="InterPro"/>
</dbReference>
<evidence type="ECO:0000313" key="2">
    <source>
        <dbReference type="EMBL" id="CAI9285901.1"/>
    </source>
</evidence>
<accession>A0AA35Z512</accession>
<dbReference type="GO" id="GO:0016197">
    <property type="term" value="P:endosomal transport"/>
    <property type="evidence" value="ECO:0007669"/>
    <property type="project" value="TreeGrafter"/>
</dbReference>
<evidence type="ECO:0000259" key="1">
    <source>
        <dbReference type="Pfam" id="PF04841"/>
    </source>
</evidence>
<dbReference type="GO" id="GO:0005765">
    <property type="term" value="C:lysosomal membrane"/>
    <property type="evidence" value="ECO:0007669"/>
    <property type="project" value="TreeGrafter"/>
</dbReference>
<dbReference type="GO" id="GO:0042144">
    <property type="term" value="P:vacuole fusion, non-autophagic"/>
    <property type="evidence" value="ECO:0007669"/>
    <property type="project" value="TreeGrafter"/>
</dbReference>
<feature type="domain" description="Vps16 N-terminal" evidence="1">
    <location>
        <begin position="2"/>
        <end position="101"/>
    </location>
</feature>
<dbReference type="EMBL" id="OX465081">
    <property type="protein sequence ID" value="CAI9285901.1"/>
    <property type="molecule type" value="Genomic_DNA"/>
</dbReference>
<dbReference type="Proteomes" id="UP001177003">
    <property type="component" value="Chromosome 5"/>
</dbReference>
<dbReference type="GO" id="GO:0030897">
    <property type="term" value="C:HOPS complex"/>
    <property type="evidence" value="ECO:0007669"/>
    <property type="project" value="TreeGrafter"/>
</dbReference>
<dbReference type="PANTHER" id="PTHR12811">
    <property type="entry name" value="VACUOLAR PROTEIN SORTING VPS16"/>
    <property type="match status" value="1"/>
</dbReference>
<dbReference type="Pfam" id="PF04841">
    <property type="entry name" value="Vps16_N"/>
    <property type="match status" value="1"/>
</dbReference>
<dbReference type="GO" id="GO:0003779">
    <property type="term" value="F:actin binding"/>
    <property type="evidence" value="ECO:0007669"/>
    <property type="project" value="TreeGrafter"/>
</dbReference>
<dbReference type="InterPro" id="IPR006926">
    <property type="entry name" value="Vps16_N"/>
</dbReference>
<dbReference type="AlphaFoldDB" id="A0AA35Z512"/>
<reference evidence="2" key="1">
    <citation type="submission" date="2023-04" db="EMBL/GenBank/DDBJ databases">
        <authorList>
            <person name="Vijverberg K."/>
            <person name="Xiong W."/>
            <person name="Schranz E."/>
        </authorList>
    </citation>
    <scope>NUCLEOTIDE SEQUENCE</scope>
</reference>
<sequence length="109" mass="12299">MDSVLLYSDDMLLMVDTYGDLVRYLYDEPIILILECDGARILSNLNIELLQRVPASTESIFKIGSTEPTTLLYDALDHSDKRNAKADENLRLIKTSLPEVIKVFGCCKT</sequence>
<gene>
    <name evidence="2" type="ORF">LSALG_LOCUS25351</name>
</gene>
<dbReference type="PANTHER" id="PTHR12811:SF0">
    <property type="entry name" value="VACUOLAR PROTEIN SORTING-ASSOCIATED PROTEIN 16 HOMOLOG"/>
    <property type="match status" value="1"/>
</dbReference>
<dbReference type="GO" id="GO:0005768">
    <property type="term" value="C:endosome"/>
    <property type="evidence" value="ECO:0007669"/>
    <property type="project" value="TreeGrafter"/>
</dbReference>
<name>A0AA35Z512_LACSI</name>